<name>A0ABV3Z0A9_9PROT</name>
<comment type="similarity">
    <text evidence="6">Belongs to the exbB/tolQ family.</text>
</comment>
<feature type="transmembrane region" description="Helical" evidence="7">
    <location>
        <begin position="140"/>
        <end position="159"/>
    </location>
</feature>
<accession>A0ABV3Z0A9</accession>
<keyword evidence="5 7" id="KW-0472">Membrane</keyword>
<keyword evidence="6" id="KW-0653">Protein transport</keyword>
<keyword evidence="2" id="KW-1003">Cell membrane</keyword>
<organism evidence="9 10">
    <name type="scientific">Hyphococcus lacteus</name>
    <dbReference type="NCBI Taxonomy" id="3143536"/>
    <lineage>
        <taxon>Bacteria</taxon>
        <taxon>Pseudomonadati</taxon>
        <taxon>Pseudomonadota</taxon>
        <taxon>Alphaproteobacteria</taxon>
        <taxon>Parvularculales</taxon>
        <taxon>Parvularculaceae</taxon>
        <taxon>Hyphococcus</taxon>
    </lineage>
</organism>
<dbReference type="Proteomes" id="UP001560685">
    <property type="component" value="Unassembled WGS sequence"/>
</dbReference>
<proteinExistence type="inferred from homology"/>
<comment type="subcellular location">
    <subcellularLocation>
        <location evidence="1">Cell membrane</location>
        <topology evidence="1">Multi-pass membrane protein</topology>
    </subcellularLocation>
    <subcellularLocation>
        <location evidence="6">Membrane</location>
        <topology evidence="6">Multi-pass membrane protein</topology>
    </subcellularLocation>
</comment>
<dbReference type="InterPro" id="IPR002898">
    <property type="entry name" value="MotA_ExbB_proton_chnl"/>
</dbReference>
<dbReference type="RefSeq" id="WP_369312048.1">
    <property type="nucleotide sequence ID" value="NZ_JBEHZE010000001.1"/>
</dbReference>
<evidence type="ECO:0000256" key="1">
    <source>
        <dbReference type="ARBA" id="ARBA00004651"/>
    </source>
</evidence>
<evidence type="ECO:0000256" key="2">
    <source>
        <dbReference type="ARBA" id="ARBA00022475"/>
    </source>
</evidence>
<comment type="caution">
    <text evidence="9">The sequence shown here is derived from an EMBL/GenBank/DDBJ whole genome shotgun (WGS) entry which is preliminary data.</text>
</comment>
<feature type="domain" description="MotA/TolQ/ExbB proton channel" evidence="8">
    <location>
        <begin position="63"/>
        <end position="170"/>
    </location>
</feature>
<evidence type="ECO:0000256" key="6">
    <source>
        <dbReference type="RuleBase" id="RU004057"/>
    </source>
</evidence>
<evidence type="ECO:0000256" key="5">
    <source>
        <dbReference type="ARBA" id="ARBA00023136"/>
    </source>
</evidence>
<reference evidence="9 10" key="1">
    <citation type="submission" date="2024-05" db="EMBL/GenBank/DDBJ databases">
        <title>Three bacterial strains, DH-69, EH-24, and ECK-19 isolated from coastal sediments.</title>
        <authorList>
            <person name="Ye Y.-Q."/>
            <person name="Du Z.-J."/>
        </authorList>
    </citation>
    <scope>NUCLEOTIDE SEQUENCE [LARGE SCALE GENOMIC DNA]</scope>
    <source>
        <strain evidence="9 10">ECK-19</strain>
    </source>
</reference>
<evidence type="ECO:0000256" key="3">
    <source>
        <dbReference type="ARBA" id="ARBA00022692"/>
    </source>
</evidence>
<evidence type="ECO:0000313" key="9">
    <source>
        <dbReference type="EMBL" id="MEX6632205.1"/>
    </source>
</evidence>
<evidence type="ECO:0000259" key="8">
    <source>
        <dbReference type="Pfam" id="PF01618"/>
    </source>
</evidence>
<evidence type="ECO:0000256" key="4">
    <source>
        <dbReference type="ARBA" id="ARBA00022989"/>
    </source>
</evidence>
<evidence type="ECO:0000256" key="7">
    <source>
        <dbReference type="SAM" id="Phobius"/>
    </source>
</evidence>
<keyword evidence="10" id="KW-1185">Reference proteome</keyword>
<dbReference type="Pfam" id="PF01618">
    <property type="entry name" value="MotA_ExbB"/>
    <property type="match status" value="1"/>
</dbReference>
<gene>
    <name evidence="9" type="ORF">ABFZ84_01465</name>
</gene>
<dbReference type="PANTHER" id="PTHR30625">
    <property type="entry name" value="PROTEIN TOLQ"/>
    <property type="match status" value="1"/>
</dbReference>
<dbReference type="EMBL" id="JBEHZE010000001">
    <property type="protein sequence ID" value="MEX6632205.1"/>
    <property type="molecule type" value="Genomic_DNA"/>
</dbReference>
<keyword evidence="6" id="KW-0813">Transport</keyword>
<keyword evidence="4 7" id="KW-1133">Transmembrane helix</keyword>
<feature type="transmembrane region" description="Helical" evidence="7">
    <location>
        <begin position="96"/>
        <end position="120"/>
    </location>
</feature>
<dbReference type="InterPro" id="IPR050790">
    <property type="entry name" value="ExbB/TolQ_transport"/>
</dbReference>
<feature type="transmembrane region" description="Helical" evidence="7">
    <location>
        <begin position="20"/>
        <end position="40"/>
    </location>
</feature>
<keyword evidence="3 7" id="KW-0812">Transmembrane</keyword>
<protein>
    <submittedName>
        <fullName evidence="9">MotA/TolQ/ExbB proton channel family protein</fullName>
    </submittedName>
</protein>
<sequence>MLELLNPAIAYDALMDFLGAGGNVLLIIMFVTFFMWALIIERLMYWSGAHGGVAKRAQRAWSARNDHKSWYAHAVRDRLISEAVQEASRFNNVIRALVAVTPLLGLLGTVTGMVEVFDVMAVTGSSNARLMAAGISKATIPTMAGLVASLSGLIFINAFDRNVEKASHKISDELLIE</sequence>
<evidence type="ECO:0000313" key="10">
    <source>
        <dbReference type="Proteomes" id="UP001560685"/>
    </source>
</evidence>
<dbReference type="PANTHER" id="PTHR30625:SF18">
    <property type="entry name" value="TONB2 ENERGY TRANSDUCTION SYSTEM INNER MEMBRANE COMPONENT EXBB"/>
    <property type="match status" value="1"/>
</dbReference>